<dbReference type="GO" id="GO:0031012">
    <property type="term" value="C:extracellular matrix"/>
    <property type="evidence" value="ECO:0007669"/>
    <property type="project" value="TreeGrafter"/>
</dbReference>
<keyword evidence="4" id="KW-0479">Metal-binding</keyword>
<dbReference type="Gene3D" id="2.40.50.120">
    <property type="match status" value="1"/>
</dbReference>
<evidence type="ECO:0000256" key="2">
    <source>
        <dbReference type="ARBA" id="ARBA00022525"/>
    </source>
</evidence>
<evidence type="ECO:0000256" key="4">
    <source>
        <dbReference type="PIRSR" id="PIRSR601820-1"/>
    </source>
</evidence>
<accession>A0A368GG14</accession>
<name>A0A368GG14_ANCCA</name>
<protein>
    <recommendedName>
        <fullName evidence="7">NTR domain-containing protein</fullName>
    </recommendedName>
</protein>
<dbReference type="OrthoDB" id="5894219at2759"/>
<dbReference type="EMBL" id="JOJR01000160">
    <property type="protein sequence ID" value="RCN43334.1"/>
    <property type="molecule type" value="Genomic_DNA"/>
</dbReference>
<feature type="disulfide bond" evidence="5">
    <location>
        <begin position="20"/>
        <end position="111"/>
    </location>
</feature>
<comment type="caution">
    <text evidence="8">The sequence shown here is derived from an EMBL/GenBank/DDBJ whole genome shotgun (WGS) entry which is preliminary data.</text>
</comment>
<dbReference type="Proteomes" id="UP000252519">
    <property type="component" value="Unassembled WGS sequence"/>
</dbReference>
<dbReference type="AlphaFoldDB" id="A0A368GG14"/>
<gene>
    <name evidence="8" type="ORF">ANCCAN_10659</name>
</gene>
<feature type="disulfide bond" evidence="5">
    <location>
        <begin position="18"/>
        <end position="84"/>
    </location>
</feature>
<feature type="domain" description="NTR" evidence="7">
    <location>
        <begin position="18"/>
        <end position="139"/>
    </location>
</feature>
<feature type="signal peptide" evidence="6">
    <location>
        <begin position="1"/>
        <end position="15"/>
    </location>
</feature>
<dbReference type="InterPro" id="IPR008993">
    <property type="entry name" value="TIMP-like_OB-fold"/>
</dbReference>
<dbReference type="STRING" id="29170.A0A368GG14"/>
<sequence>MMLLLLVSLACLAAAEDCNCARKTLRERLCDGSYGEFYGLSLVVSKGEDGTKSTGSMKVYTVQHEKVYKNSSVLSTRIKTPVKCGVVLRSGTEFLIGGNSYSNGDLYMQKCDLRKKWDKVSSVVKTKLEEYYESPASFCSKPRKTDIYLDDF</sequence>
<evidence type="ECO:0000256" key="1">
    <source>
        <dbReference type="ARBA" id="ARBA00004613"/>
    </source>
</evidence>
<dbReference type="PROSITE" id="PS50189">
    <property type="entry name" value="NTR"/>
    <property type="match status" value="1"/>
</dbReference>
<feature type="chain" id="PRO_5016578924" description="NTR domain-containing protein" evidence="6">
    <location>
        <begin position="16"/>
        <end position="152"/>
    </location>
</feature>
<evidence type="ECO:0000256" key="3">
    <source>
        <dbReference type="ARBA" id="ARBA00023157"/>
    </source>
</evidence>
<dbReference type="SUPFAM" id="SSF50242">
    <property type="entry name" value="TIMP-like"/>
    <property type="match status" value="1"/>
</dbReference>
<evidence type="ECO:0000256" key="6">
    <source>
        <dbReference type="SAM" id="SignalP"/>
    </source>
</evidence>
<evidence type="ECO:0000313" key="8">
    <source>
        <dbReference type="EMBL" id="RCN43334.1"/>
    </source>
</evidence>
<dbReference type="GO" id="GO:0046872">
    <property type="term" value="F:metal ion binding"/>
    <property type="evidence" value="ECO:0007669"/>
    <property type="project" value="UniProtKB-KW"/>
</dbReference>
<keyword evidence="3 5" id="KW-1015">Disulfide bond</keyword>
<comment type="subcellular location">
    <subcellularLocation>
        <location evidence="1">Secreted</location>
    </subcellularLocation>
</comment>
<dbReference type="GO" id="GO:0002020">
    <property type="term" value="F:protease binding"/>
    <property type="evidence" value="ECO:0007669"/>
    <property type="project" value="TreeGrafter"/>
</dbReference>
<evidence type="ECO:0000256" key="5">
    <source>
        <dbReference type="PIRSR" id="PIRSR601820-3"/>
    </source>
</evidence>
<feature type="binding site" evidence="4">
    <location>
        <position position="18"/>
    </location>
    <ligand>
        <name>Zn(2+)</name>
        <dbReference type="ChEBI" id="CHEBI:29105"/>
        <note>ligand shared with metalloproteinase partner</note>
    </ligand>
</feature>
<dbReference type="GO" id="GO:0051045">
    <property type="term" value="P:negative regulation of membrane protein ectodomain proteolysis"/>
    <property type="evidence" value="ECO:0007669"/>
    <property type="project" value="TreeGrafter"/>
</dbReference>
<keyword evidence="4" id="KW-0862">Zinc</keyword>
<keyword evidence="2" id="KW-0964">Secreted</keyword>
<dbReference type="InterPro" id="IPR001134">
    <property type="entry name" value="Netrin_domain"/>
</dbReference>
<dbReference type="PANTHER" id="PTHR11844">
    <property type="entry name" value="METALLOPROTEASE INHIBITOR"/>
    <property type="match status" value="1"/>
</dbReference>
<organism evidence="8 9">
    <name type="scientific">Ancylostoma caninum</name>
    <name type="common">Dog hookworm</name>
    <dbReference type="NCBI Taxonomy" id="29170"/>
    <lineage>
        <taxon>Eukaryota</taxon>
        <taxon>Metazoa</taxon>
        <taxon>Ecdysozoa</taxon>
        <taxon>Nematoda</taxon>
        <taxon>Chromadorea</taxon>
        <taxon>Rhabditida</taxon>
        <taxon>Rhabditina</taxon>
        <taxon>Rhabditomorpha</taxon>
        <taxon>Strongyloidea</taxon>
        <taxon>Ancylostomatidae</taxon>
        <taxon>Ancylostomatinae</taxon>
        <taxon>Ancylostoma</taxon>
    </lineage>
</organism>
<dbReference type="PANTHER" id="PTHR11844:SF33">
    <property type="entry name" value="TISSUE INHIBITOR OF METALLOPROTEINASE"/>
    <property type="match status" value="1"/>
</dbReference>
<dbReference type="GO" id="GO:0005615">
    <property type="term" value="C:extracellular space"/>
    <property type="evidence" value="ECO:0007669"/>
    <property type="project" value="TreeGrafter"/>
</dbReference>
<evidence type="ECO:0000313" key="9">
    <source>
        <dbReference type="Proteomes" id="UP000252519"/>
    </source>
</evidence>
<keyword evidence="9" id="KW-1185">Reference proteome</keyword>
<dbReference type="Pfam" id="PF00965">
    <property type="entry name" value="TIMP"/>
    <property type="match status" value="1"/>
</dbReference>
<evidence type="ECO:0000259" key="7">
    <source>
        <dbReference type="PROSITE" id="PS50189"/>
    </source>
</evidence>
<keyword evidence="6" id="KW-0732">Signal</keyword>
<dbReference type="GO" id="GO:0008191">
    <property type="term" value="F:metalloendopeptidase inhibitor activity"/>
    <property type="evidence" value="ECO:0007669"/>
    <property type="project" value="InterPro"/>
</dbReference>
<dbReference type="InterPro" id="IPR001820">
    <property type="entry name" value="TIMP"/>
</dbReference>
<reference evidence="8 9" key="1">
    <citation type="submission" date="2014-10" db="EMBL/GenBank/DDBJ databases">
        <title>Draft genome of the hookworm Ancylostoma caninum.</title>
        <authorList>
            <person name="Mitreva M."/>
        </authorList>
    </citation>
    <scope>NUCLEOTIDE SEQUENCE [LARGE SCALE GENOMIC DNA]</scope>
    <source>
        <strain evidence="8 9">Baltimore</strain>
    </source>
</reference>
<proteinExistence type="predicted"/>